<dbReference type="Proteomes" id="UP000500857">
    <property type="component" value="Chromosome"/>
</dbReference>
<reference evidence="1 2" key="1">
    <citation type="submission" date="2020-04" db="EMBL/GenBank/DDBJ databases">
        <authorList>
            <person name="Basu S."/>
            <person name="Maruthanayagam V."/>
            <person name="Chakraborty S."/>
            <person name="Pramanik A."/>
            <person name="Mukherjee J."/>
            <person name="Brink B."/>
        </authorList>
    </citation>
    <scope>NUCLEOTIDE SEQUENCE [LARGE SCALE GENOMIC DNA]</scope>
    <source>
        <strain evidence="1 2">AP17</strain>
    </source>
</reference>
<accession>A0A6H1TV67</accession>
<evidence type="ECO:0000313" key="1">
    <source>
        <dbReference type="EMBL" id="QIZ69840.1"/>
    </source>
</evidence>
<name>A0A6H1TV67_9CYAN</name>
<dbReference type="EMBL" id="CP051167">
    <property type="protein sequence ID" value="QIZ69840.1"/>
    <property type="molecule type" value="Genomic_DNA"/>
</dbReference>
<protein>
    <submittedName>
        <fullName evidence="1">Uncharacterized protein</fullName>
    </submittedName>
</protein>
<gene>
    <name evidence="1" type="ORF">HCG48_03970</name>
</gene>
<organism evidence="1 2">
    <name type="scientific">Oxynema aestuarii AP17</name>
    <dbReference type="NCBI Taxonomy" id="2064643"/>
    <lineage>
        <taxon>Bacteria</taxon>
        <taxon>Bacillati</taxon>
        <taxon>Cyanobacteriota</taxon>
        <taxon>Cyanophyceae</taxon>
        <taxon>Oscillatoriophycideae</taxon>
        <taxon>Oscillatoriales</taxon>
        <taxon>Oscillatoriaceae</taxon>
        <taxon>Oxynema</taxon>
        <taxon>Oxynema aestuarii</taxon>
    </lineage>
</organism>
<evidence type="ECO:0000313" key="2">
    <source>
        <dbReference type="Proteomes" id="UP000500857"/>
    </source>
</evidence>
<keyword evidence="2" id="KW-1185">Reference proteome</keyword>
<sequence length="80" mass="9052">MENDRTLGKRGDRISGRAIALREKRRSPLKKTIAFLGGRSLSEKKQGIERQCRGDSRIAPTTNPAFWKTIALWEKEAIAL</sequence>
<proteinExistence type="predicted"/>
<dbReference type="KEGG" id="oxy:HCG48_03970"/>
<dbReference type="AlphaFoldDB" id="A0A6H1TV67"/>
<dbReference type="RefSeq" id="WP_168567997.1">
    <property type="nucleotide sequence ID" value="NZ_CP051167.1"/>
</dbReference>